<keyword evidence="2" id="KW-0812">Transmembrane</keyword>
<dbReference type="Gene3D" id="2.160.20.10">
    <property type="entry name" value="Single-stranded right-handed beta-helix, Pectin lyase-like"/>
    <property type="match status" value="1"/>
</dbReference>
<gene>
    <name evidence="3" type="ORF">IW245_004172</name>
</gene>
<reference evidence="3" key="1">
    <citation type="submission" date="2020-11" db="EMBL/GenBank/DDBJ databases">
        <title>Sequencing the genomes of 1000 actinobacteria strains.</title>
        <authorList>
            <person name="Klenk H.-P."/>
        </authorList>
    </citation>
    <scope>NUCLEOTIDE SEQUENCE</scope>
    <source>
        <strain evidence="3">DSM 45356</strain>
    </source>
</reference>
<dbReference type="Proteomes" id="UP000622552">
    <property type="component" value="Unassembled WGS sequence"/>
</dbReference>
<protein>
    <recommendedName>
        <fullName evidence="5">Right handed beta helix domain-containing protein</fullName>
    </recommendedName>
</protein>
<evidence type="ECO:0000313" key="4">
    <source>
        <dbReference type="Proteomes" id="UP000622552"/>
    </source>
</evidence>
<dbReference type="InterPro" id="IPR011050">
    <property type="entry name" value="Pectin_lyase_fold/virulence"/>
</dbReference>
<feature type="region of interest" description="Disordered" evidence="1">
    <location>
        <begin position="1"/>
        <end position="20"/>
    </location>
</feature>
<dbReference type="SUPFAM" id="SSF51126">
    <property type="entry name" value="Pectin lyase-like"/>
    <property type="match status" value="1"/>
</dbReference>
<keyword evidence="2" id="KW-0472">Membrane</keyword>
<dbReference type="AlphaFoldDB" id="A0A8J7GJY0"/>
<sequence>MEADQPIDPEPPVEPPTHHARKNRFVRIGLITLAVLTAAGVLAGVVMYATGTEKPTRFPIAEGSKKAGADEEDPGDQGVISTAKPSASPLPSPSGPAVKPDGLGYWPSQATTGVPPGTKLRPSGDISVTKSGTVIEGVEVTGCIEIKTSNVTIRKSKINAKGCGVKTDLEGTYKNILIEDVEIDGLNDLKVIILGWTGFTCRRCYLHGAFSGAHPRSNTVIEDSYINTVIEGGSSEGRHLSGIGFHGGSGMVLRHNRVECSVSGCSAALSLYGNFEQVANVLVEDNYFSGGGYCVYAGSLKSKPFPLAMNTKFFRNAFAKTGTGEFPKCGRFGPVVSYEAGNGNEWKDNYWFDEKKTPIVL</sequence>
<evidence type="ECO:0000256" key="1">
    <source>
        <dbReference type="SAM" id="MobiDB-lite"/>
    </source>
</evidence>
<name>A0A8J7GJY0_9ACTN</name>
<organism evidence="3 4">
    <name type="scientific">Longispora fulva</name>
    <dbReference type="NCBI Taxonomy" id="619741"/>
    <lineage>
        <taxon>Bacteria</taxon>
        <taxon>Bacillati</taxon>
        <taxon>Actinomycetota</taxon>
        <taxon>Actinomycetes</taxon>
        <taxon>Micromonosporales</taxon>
        <taxon>Micromonosporaceae</taxon>
        <taxon>Longispora</taxon>
    </lineage>
</organism>
<evidence type="ECO:0008006" key="5">
    <source>
        <dbReference type="Google" id="ProtNLM"/>
    </source>
</evidence>
<dbReference type="RefSeq" id="WP_197004783.1">
    <property type="nucleotide sequence ID" value="NZ_BONS01000017.1"/>
</dbReference>
<comment type="caution">
    <text evidence="3">The sequence shown here is derived from an EMBL/GenBank/DDBJ whole genome shotgun (WGS) entry which is preliminary data.</text>
</comment>
<evidence type="ECO:0000256" key="2">
    <source>
        <dbReference type="SAM" id="Phobius"/>
    </source>
</evidence>
<keyword evidence="2" id="KW-1133">Transmembrane helix</keyword>
<accession>A0A8J7GJY0</accession>
<keyword evidence="4" id="KW-1185">Reference proteome</keyword>
<proteinExistence type="predicted"/>
<dbReference type="EMBL" id="JADOUF010000001">
    <property type="protein sequence ID" value="MBG6137978.1"/>
    <property type="molecule type" value="Genomic_DNA"/>
</dbReference>
<feature type="region of interest" description="Disordered" evidence="1">
    <location>
        <begin position="56"/>
        <end position="125"/>
    </location>
</feature>
<evidence type="ECO:0000313" key="3">
    <source>
        <dbReference type="EMBL" id="MBG6137978.1"/>
    </source>
</evidence>
<dbReference type="InterPro" id="IPR012334">
    <property type="entry name" value="Pectin_lyas_fold"/>
</dbReference>
<feature type="transmembrane region" description="Helical" evidence="2">
    <location>
        <begin position="28"/>
        <end position="49"/>
    </location>
</feature>